<reference evidence="1" key="1">
    <citation type="submission" date="2024-12" db="EMBL/GenBank/DDBJ databases">
        <title>Comparative genomics and development of molecular markers within Purpureocillium lilacinum and among Purpureocillium species.</title>
        <authorList>
            <person name="Yeh Z.-Y."/>
            <person name="Ni N.-T."/>
            <person name="Lo P.-H."/>
            <person name="Mushyakhwo K."/>
            <person name="Lin C.-F."/>
            <person name="Nai Y.-S."/>
        </authorList>
    </citation>
    <scope>NUCLEOTIDE SEQUENCE</scope>
    <source>
        <strain evidence="1">NCHU-NPUST-175</strain>
    </source>
</reference>
<evidence type="ECO:0000313" key="1">
    <source>
        <dbReference type="EMBL" id="KAL3962650.1"/>
    </source>
</evidence>
<evidence type="ECO:0000313" key="2">
    <source>
        <dbReference type="Proteomes" id="UP001638806"/>
    </source>
</evidence>
<name>A0ACC4E207_PURLI</name>
<keyword evidence="2" id="KW-1185">Reference proteome</keyword>
<organism evidence="1 2">
    <name type="scientific">Purpureocillium lilacinum</name>
    <name type="common">Paecilomyces lilacinus</name>
    <dbReference type="NCBI Taxonomy" id="33203"/>
    <lineage>
        <taxon>Eukaryota</taxon>
        <taxon>Fungi</taxon>
        <taxon>Dikarya</taxon>
        <taxon>Ascomycota</taxon>
        <taxon>Pezizomycotina</taxon>
        <taxon>Sordariomycetes</taxon>
        <taxon>Hypocreomycetidae</taxon>
        <taxon>Hypocreales</taxon>
        <taxon>Ophiocordycipitaceae</taxon>
        <taxon>Purpureocillium</taxon>
    </lineage>
</organism>
<proteinExistence type="predicted"/>
<dbReference type="EMBL" id="JBGNUJ010000003">
    <property type="protein sequence ID" value="KAL3962650.1"/>
    <property type="molecule type" value="Genomic_DNA"/>
</dbReference>
<gene>
    <name evidence="1" type="ORF">ACCO45_004173</name>
</gene>
<accession>A0ACC4E207</accession>
<comment type="caution">
    <text evidence="1">The sequence shown here is derived from an EMBL/GenBank/DDBJ whole genome shotgun (WGS) entry which is preliminary data.</text>
</comment>
<dbReference type="Proteomes" id="UP001638806">
    <property type="component" value="Unassembled WGS sequence"/>
</dbReference>
<sequence>MPWSQPVFIDDATLDPSGRATTTHPREGITSRSASMKRGLVLHCRLPRPASRDDRDGAGKSGGRGTDGMRDFASCQVTAPYTRMGCLGKRQPSTAKPQRSGFPSSLRRFVETCWAHSTRWTSRHCGAGGQRPSTARLWAAPECVPRLRARAFHASIRAAGQAGGAAAAASPTRPAMRHMLPQSSGSFLGTGIGQLRPHGPQPPRDR</sequence>
<protein>
    <submittedName>
        <fullName evidence="1">Uncharacterized protein</fullName>
    </submittedName>
</protein>